<dbReference type="Pfam" id="PF01833">
    <property type="entry name" value="TIG"/>
    <property type="match status" value="1"/>
</dbReference>
<reference evidence="2" key="1">
    <citation type="submission" date="2022-01" db="EMBL/GenBank/DDBJ databases">
        <authorList>
            <person name="Jo J.-H."/>
            <person name="Im W.-T."/>
        </authorList>
    </citation>
    <scope>NUCLEOTIDE SEQUENCE</scope>
    <source>
        <strain evidence="2">I2-34</strain>
    </source>
</reference>
<dbReference type="InterPro" id="IPR014756">
    <property type="entry name" value="Ig_E-set"/>
</dbReference>
<dbReference type="EMBL" id="JAKLTQ010000006">
    <property type="protein sequence ID" value="MCG2622418.1"/>
    <property type="molecule type" value="Genomic_DNA"/>
</dbReference>
<sequence>MGFKQFPDPQVTPLTLGSGGGRLDSPFSQLAGAPLPEFTGIYARMMFIRVAMIGGSVPPTVFLRAGQGPAVAVSTATQPVFRSTGPGGAGTGFVGDVFLAPGSGNVLRILMGFDRDTVEAWTLGIRNNDPVSDRQFTWVVADNPADAAQPWADPASYAPGFAAVPFTPDSGAPGTSVVLHGTNFHVGTPTVTFGNKPAALLAPPAPTALTVAVPEDLVTPGQPGADVQVSVSTSAGTAVSGTGFHALPPPPVFAAEPFTPAVAKPGQILTLHGKNFHYGPVQAGYGFVSMGPGPGGSSGGSGGIIDPASPTEFTLQMPGEDISNPEQIFPLVVRVSISTAGGTAQCPGPVIVVFRG</sequence>
<proteinExistence type="predicted"/>
<evidence type="ECO:0000259" key="1">
    <source>
        <dbReference type="Pfam" id="PF01833"/>
    </source>
</evidence>
<dbReference type="InterPro" id="IPR013783">
    <property type="entry name" value="Ig-like_fold"/>
</dbReference>
<feature type="domain" description="IPT/TIG" evidence="1">
    <location>
        <begin position="166"/>
        <end position="244"/>
    </location>
</feature>
<dbReference type="Proteomes" id="UP001165368">
    <property type="component" value="Unassembled WGS sequence"/>
</dbReference>
<dbReference type="InterPro" id="IPR002909">
    <property type="entry name" value="IPT_dom"/>
</dbReference>
<dbReference type="SUPFAM" id="SSF81296">
    <property type="entry name" value="E set domains"/>
    <property type="match status" value="1"/>
</dbReference>
<dbReference type="Gene3D" id="2.60.40.10">
    <property type="entry name" value="Immunoglobulins"/>
    <property type="match status" value="1"/>
</dbReference>
<gene>
    <name evidence="2" type="ORF">LVY72_10890</name>
</gene>
<evidence type="ECO:0000313" key="2">
    <source>
        <dbReference type="EMBL" id="MCG2622418.1"/>
    </source>
</evidence>
<comment type="caution">
    <text evidence="2">The sequence shown here is derived from an EMBL/GenBank/DDBJ whole genome shotgun (WGS) entry which is preliminary data.</text>
</comment>
<dbReference type="RefSeq" id="WP_237820683.1">
    <property type="nucleotide sequence ID" value="NZ_JAKLTQ010000006.1"/>
</dbReference>
<keyword evidence="3" id="KW-1185">Reference proteome</keyword>
<protein>
    <submittedName>
        <fullName evidence="2">IPT/TIG domain-containing protein</fullName>
    </submittedName>
</protein>
<accession>A0ABS9L6X5</accession>
<name>A0ABS9L6X5_9MICC</name>
<organism evidence="2 3">
    <name type="scientific">Arthrobacter hankyongi</name>
    <dbReference type="NCBI Taxonomy" id="2904801"/>
    <lineage>
        <taxon>Bacteria</taxon>
        <taxon>Bacillati</taxon>
        <taxon>Actinomycetota</taxon>
        <taxon>Actinomycetes</taxon>
        <taxon>Micrococcales</taxon>
        <taxon>Micrococcaceae</taxon>
        <taxon>Arthrobacter</taxon>
    </lineage>
</organism>
<evidence type="ECO:0000313" key="3">
    <source>
        <dbReference type="Proteomes" id="UP001165368"/>
    </source>
</evidence>